<dbReference type="OrthoDB" id="2441143at2759"/>
<feature type="compositionally biased region" description="Basic and acidic residues" evidence="1">
    <location>
        <begin position="143"/>
        <end position="153"/>
    </location>
</feature>
<protein>
    <submittedName>
        <fullName evidence="2">Uncharacterized protein</fullName>
    </submittedName>
</protein>
<sequence length="756" mass="85885">MRIHGSLLDGLDSKPIRKSCTSNYGSALRSSAADMNTPSGSGRKWDWQGDLATPLSGSKFRSNLTDFALWNLQYTSLRTLALPLNRYPKPTTMVQVRSPRNLKTQATLRWRVQESPVTVPVAVEAPKEPCRPLNDPSTSRTGSQKDAKAKKVDAPLSDDPAKSYAEIGKRSLMRSLGWHHPTSSLEIGTLEANVKRVLSEGPRMQEEMIKCIRETFEIAVDVKRMAQRLIEKFLETLQIRMRSAEELRRQDLARNGMKMTEADRQKARHDVVTKDERESLVFLCGRVAPKADGFEQADGDCNSGSSDAVSLDAEDKGDRHFQFFQCPFTYLYTKNLPNRNSKSGKAVETFIHVLVRLELFDIIRDRSDINERLVFTPSILAKALKKKGLLADDSYIALNELMPNKQRIAPLTSQQTFVAFSERDLASFFWQRGVLRQRLVDLALADEDSATITSTADLEEWMGFKEPGFIIKHFVADIDPTGISNRKRRKAGHRGAIKLYSLGRIRCHLQQVEDTKPKDYWSGDYIPTGSVVTDGFRIKVQAFKLEERQDARFKRVPEEDMPLRLTTTVAGVDYYPQETRNVIKTKEDVEKLWPGKDMERIKVLTIDAGQAKAVYQPQFRFRRWLETEKVSRLEGEEESVPDIESRLPPLRGESASVINYIDELERVEIRLKTFYTGDGDRYRRREWDLEKARQEEFKAIVERLLNIVGGSLGRRVADGPDAAPILTGIGLSKISYKIGLTSLDSSLALWAMWWSG</sequence>
<name>A0A9P5RNU0_9FUNG</name>
<feature type="region of interest" description="Disordered" evidence="1">
    <location>
        <begin position="121"/>
        <end position="157"/>
    </location>
</feature>
<reference evidence="2" key="1">
    <citation type="journal article" date="2020" name="Fungal Divers.">
        <title>Resolving the Mortierellaceae phylogeny through synthesis of multi-gene phylogenetics and phylogenomics.</title>
        <authorList>
            <person name="Vandepol N."/>
            <person name="Liber J."/>
            <person name="Desiro A."/>
            <person name="Na H."/>
            <person name="Kennedy M."/>
            <person name="Barry K."/>
            <person name="Grigoriev I.V."/>
            <person name="Miller A.N."/>
            <person name="O'Donnell K."/>
            <person name="Stajich J.E."/>
            <person name="Bonito G."/>
        </authorList>
    </citation>
    <scope>NUCLEOTIDE SEQUENCE</scope>
    <source>
        <strain evidence="2">NRRL 6426</strain>
    </source>
</reference>
<evidence type="ECO:0000256" key="1">
    <source>
        <dbReference type="SAM" id="MobiDB-lite"/>
    </source>
</evidence>
<evidence type="ECO:0000313" key="2">
    <source>
        <dbReference type="EMBL" id="KAF9138940.1"/>
    </source>
</evidence>
<proteinExistence type="predicted"/>
<evidence type="ECO:0000313" key="3">
    <source>
        <dbReference type="Proteomes" id="UP000748756"/>
    </source>
</evidence>
<accession>A0A9P5RNU0</accession>
<comment type="caution">
    <text evidence="2">The sequence shown here is derived from an EMBL/GenBank/DDBJ whole genome shotgun (WGS) entry which is preliminary data.</text>
</comment>
<dbReference type="AlphaFoldDB" id="A0A9P5RNU0"/>
<gene>
    <name evidence="2" type="ORF">BG015_002208</name>
</gene>
<keyword evidence="3" id="KW-1185">Reference proteome</keyword>
<dbReference type="EMBL" id="JAAAUQ010001427">
    <property type="protein sequence ID" value="KAF9138940.1"/>
    <property type="molecule type" value="Genomic_DNA"/>
</dbReference>
<dbReference type="Proteomes" id="UP000748756">
    <property type="component" value="Unassembled WGS sequence"/>
</dbReference>
<organism evidence="2 3">
    <name type="scientific">Linnemannia schmuckeri</name>
    <dbReference type="NCBI Taxonomy" id="64567"/>
    <lineage>
        <taxon>Eukaryota</taxon>
        <taxon>Fungi</taxon>
        <taxon>Fungi incertae sedis</taxon>
        <taxon>Mucoromycota</taxon>
        <taxon>Mortierellomycotina</taxon>
        <taxon>Mortierellomycetes</taxon>
        <taxon>Mortierellales</taxon>
        <taxon>Mortierellaceae</taxon>
        <taxon>Linnemannia</taxon>
    </lineage>
</organism>